<dbReference type="PANTHER" id="PTHR15048">
    <property type="entry name" value="STARCH-BINDING DOMAIN-CONTAINING PROTEIN 1"/>
    <property type="match status" value="1"/>
</dbReference>
<dbReference type="CDD" id="cd05808">
    <property type="entry name" value="CBM20_alpha_amylase"/>
    <property type="match status" value="1"/>
</dbReference>
<dbReference type="InterPro" id="IPR013784">
    <property type="entry name" value="Carb-bd-like_fold"/>
</dbReference>
<dbReference type="PANTHER" id="PTHR15048:SF0">
    <property type="entry name" value="STARCH-BINDING DOMAIN-CONTAINING PROTEIN 1"/>
    <property type="match status" value="1"/>
</dbReference>
<evidence type="ECO:0000313" key="7">
    <source>
        <dbReference type="EMBL" id="MFC4061291.1"/>
    </source>
</evidence>
<feature type="chain" id="PRO_5045966629" description="alpha-amylase" evidence="5">
    <location>
        <begin position="38"/>
        <end position="135"/>
    </location>
</feature>
<protein>
    <recommendedName>
        <fullName evidence="2">alpha-amylase</fullName>
        <ecNumber evidence="2">3.2.1.1</ecNumber>
    </recommendedName>
    <alternativeName>
        <fullName evidence="3">1,4-alpha-D-glucan glucanohydrolase</fullName>
    </alternativeName>
</protein>
<evidence type="ECO:0000313" key="8">
    <source>
        <dbReference type="Proteomes" id="UP001595850"/>
    </source>
</evidence>
<feature type="region of interest" description="Disordered" evidence="4">
    <location>
        <begin position="115"/>
        <end position="135"/>
    </location>
</feature>
<feature type="signal peptide" evidence="5">
    <location>
        <begin position="1"/>
        <end position="37"/>
    </location>
</feature>
<keyword evidence="5" id="KW-0732">Signal</keyword>
<reference evidence="8" key="1">
    <citation type="journal article" date="2019" name="Int. J. Syst. Evol. Microbiol.">
        <title>The Global Catalogue of Microorganisms (GCM) 10K type strain sequencing project: providing services to taxonomists for standard genome sequencing and annotation.</title>
        <authorList>
            <consortium name="The Broad Institute Genomics Platform"/>
            <consortium name="The Broad Institute Genome Sequencing Center for Infectious Disease"/>
            <person name="Wu L."/>
            <person name="Ma J."/>
        </authorList>
    </citation>
    <scope>NUCLEOTIDE SEQUENCE [LARGE SCALE GENOMIC DNA]</scope>
    <source>
        <strain evidence="8">TBRC 4489</strain>
    </source>
</reference>
<name>A0ABV8ICS4_9ACTN</name>
<dbReference type="Proteomes" id="UP001595850">
    <property type="component" value="Unassembled WGS sequence"/>
</dbReference>
<dbReference type="Gene3D" id="2.60.40.10">
    <property type="entry name" value="Immunoglobulins"/>
    <property type="match status" value="1"/>
</dbReference>
<feature type="domain" description="CBM20" evidence="6">
    <location>
        <begin position="35"/>
        <end position="135"/>
    </location>
</feature>
<evidence type="ECO:0000256" key="5">
    <source>
        <dbReference type="SAM" id="SignalP"/>
    </source>
</evidence>
<evidence type="ECO:0000256" key="1">
    <source>
        <dbReference type="ARBA" id="ARBA00000548"/>
    </source>
</evidence>
<evidence type="ECO:0000256" key="4">
    <source>
        <dbReference type="SAM" id="MobiDB-lite"/>
    </source>
</evidence>
<dbReference type="EC" id="3.2.1.1" evidence="2"/>
<dbReference type="EMBL" id="JBHSBM010000025">
    <property type="protein sequence ID" value="MFC4061291.1"/>
    <property type="molecule type" value="Genomic_DNA"/>
</dbReference>
<evidence type="ECO:0000256" key="3">
    <source>
        <dbReference type="ARBA" id="ARBA00030238"/>
    </source>
</evidence>
<gene>
    <name evidence="7" type="ORF">ACFOWE_23580</name>
</gene>
<dbReference type="PROSITE" id="PS51166">
    <property type="entry name" value="CBM20"/>
    <property type="match status" value="1"/>
</dbReference>
<organism evidence="7 8">
    <name type="scientific">Planomonospora corallina</name>
    <dbReference type="NCBI Taxonomy" id="1806052"/>
    <lineage>
        <taxon>Bacteria</taxon>
        <taxon>Bacillati</taxon>
        <taxon>Actinomycetota</taxon>
        <taxon>Actinomycetes</taxon>
        <taxon>Streptosporangiales</taxon>
        <taxon>Streptosporangiaceae</taxon>
        <taxon>Planomonospora</taxon>
    </lineage>
</organism>
<proteinExistence type="predicted"/>
<accession>A0ABV8ICS4</accession>
<dbReference type="SUPFAM" id="SSF49452">
    <property type="entry name" value="Starch-binding domain-like"/>
    <property type="match status" value="1"/>
</dbReference>
<dbReference type="InterPro" id="IPR002044">
    <property type="entry name" value="CBM20"/>
</dbReference>
<dbReference type="Pfam" id="PF00686">
    <property type="entry name" value="CBM_20"/>
    <property type="match status" value="1"/>
</dbReference>
<dbReference type="SMART" id="SM01065">
    <property type="entry name" value="CBM_2"/>
    <property type="match status" value="1"/>
</dbReference>
<dbReference type="RefSeq" id="WP_377291319.1">
    <property type="nucleotide sequence ID" value="NZ_JBHSBM010000025.1"/>
</dbReference>
<evidence type="ECO:0000256" key="2">
    <source>
        <dbReference type="ARBA" id="ARBA00012595"/>
    </source>
</evidence>
<sequence length="135" mass="14274">MSPHPIENPLVRHARQVLLLVAAFAAALVATAVPAGAAGTVTVTFTAEAATYLGQNVYVVGSAPELGAWDPARAVTLSPADYPRWRAAVALPGDTVMQYKYIKKNPSGAVTWKSTPDRAFVTPPTGTASRNDSWR</sequence>
<comment type="catalytic activity">
    <reaction evidence="1">
        <text>Endohydrolysis of (1-&gt;4)-alpha-D-glucosidic linkages in polysaccharides containing three or more (1-&gt;4)-alpha-linked D-glucose units.</text>
        <dbReference type="EC" id="3.2.1.1"/>
    </reaction>
</comment>
<evidence type="ECO:0000259" key="6">
    <source>
        <dbReference type="PROSITE" id="PS51166"/>
    </source>
</evidence>
<feature type="compositionally biased region" description="Polar residues" evidence="4">
    <location>
        <begin position="124"/>
        <end position="135"/>
    </location>
</feature>
<comment type="caution">
    <text evidence="7">The sequence shown here is derived from an EMBL/GenBank/DDBJ whole genome shotgun (WGS) entry which is preliminary data.</text>
</comment>
<keyword evidence="8" id="KW-1185">Reference proteome</keyword>
<dbReference type="InterPro" id="IPR013783">
    <property type="entry name" value="Ig-like_fold"/>
</dbReference>